<name>A0A6C0H8K9_9ZZZZ</name>
<reference evidence="2" key="1">
    <citation type="journal article" date="2020" name="Nature">
        <title>Giant virus diversity and host interactions through global metagenomics.</title>
        <authorList>
            <person name="Schulz F."/>
            <person name="Roux S."/>
            <person name="Paez-Espino D."/>
            <person name="Jungbluth S."/>
            <person name="Walsh D.A."/>
            <person name="Denef V.J."/>
            <person name="McMahon K.D."/>
            <person name="Konstantinidis K.T."/>
            <person name="Eloe-Fadrosh E.A."/>
            <person name="Kyrpides N.C."/>
            <person name="Woyke T."/>
        </authorList>
    </citation>
    <scope>NUCLEOTIDE SEQUENCE</scope>
    <source>
        <strain evidence="2">GVMAG-M-3300023179-82</strain>
    </source>
</reference>
<keyword evidence="1" id="KW-0812">Transmembrane</keyword>
<proteinExistence type="predicted"/>
<dbReference type="AlphaFoldDB" id="A0A6C0H8K9"/>
<protein>
    <submittedName>
        <fullName evidence="2">Uncharacterized protein</fullName>
    </submittedName>
</protein>
<keyword evidence="1" id="KW-1133">Transmembrane helix</keyword>
<sequence>MATIKIIFKNKKIKKRFINFYFFIIILLKFSNILNK</sequence>
<evidence type="ECO:0000313" key="2">
    <source>
        <dbReference type="EMBL" id="QHT76898.1"/>
    </source>
</evidence>
<feature type="transmembrane region" description="Helical" evidence="1">
    <location>
        <begin position="17"/>
        <end position="34"/>
    </location>
</feature>
<dbReference type="EMBL" id="MN739906">
    <property type="protein sequence ID" value="QHT76898.1"/>
    <property type="molecule type" value="Genomic_DNA"/>
</dbReference>
<keyword evidence="1" id="KW-0472">Membrane</keyword>
<organism evidence="2">
    <name type="scientific">viral metagenome</name>
    <dbReference type="NCBI Taxonomy" id="1070528"/>
    <lineage>
        <taxon>unclassified sequences</taxon>
        <taxon>metagenomes</taxon>
        <taxon>organismal metagenomes</taxon>
    </lineage>
</organism>
<accession>A0A6C0H8K9</accession>
<evidence type="ECO:0000256" key="1">
    <source>
        <dbReference type="SAM" id="Phobius"/>
    </source>
</evidence>